<gene>
    <name evidence="1" type="ORF">SAMN05216167_12331</name>
</gene>
<dbReference type="EMBL" id="FOLQ01000023">
    <property type="protein sequence ID" value="SFE95877.1"/>
    <property type="molecule type" value="Genomic_DNA"/>
</dbReference>
<sequence>MFLVDCYRIDTLRDQEKEAFYNLLGQSQQAELAQEVSSQDLVNYDDVPVSHLLATYRFRLESIDPKSTSKSELEFLIGNMSTFKGDLIRLNIIKTNHSQRVIFTDNSYHKLIGCLSSNASN</sequence>
<name>A0A1I2ETC2_9BACT</name>
<evidence type="ECO:0000313" key="2">
    <source>
        <dbReference type="Proteomes" id="UP000198598"/>
    </source>
</evidence>
<dbReference type="AlphaFoldDB" id="A0A1I2ETC2"/>
<reference evidence="1 2" key="1">
    <citation type="submission" date="2016-10" db="EMBL/GenBank/DDBJ databases">
        <authorList>
            <person name="de Groot N.N."/>
        </authorList>
    </citation>
    <scope>NUCLEOTIDE SEQUENCE [LARGE SCALE GENOMIC DNA]</scope>
    <source>
        <strain evidence="1 2">DSM 26130</strain>
    </source>
</reference>
<accession>A0A1I2ETC2</accession>
<protein>
    <submittedName>
        <fullName evidence="1">Uncharacterized protein</fullName>
    </submittedName>
</protein>
<dbReference type="Proteomes" id="UP000198598">
    <property type="component" value="Unassembled WGS sequence"/>
</dbReference>
<evidence type="ECO:0000313" key="1">
    <source>
        <dbReference type="EMBL" id="SFE95877.1"/>
    </source>
</evidence>
<proteinExistence type="predicted"/>
<keyword evidence="2" id="KW-1185">Reference proteome</keyword>
<organism evidence="1 2">
    <name type="scientific">Spirosoma endophyticum</name>
    <dbReference type="NCBI Taxonomy" id="662367"/>
    <lineage>
        <taxon>Bacteria</taxon>
        <taxon>Pseudomonadati</taxon>
        <taxon>Bacteroidota</taxon>
        <taxon>Cytophagia</taxon>
        <taxon>Cytophagales</taxon>
        <taxon>Cytophagaceae</taxon>
        <taxon>Spirosoma</taxon>
    </lineage>
</organism>